<dbReference type="InterPro" id="IPR007219">
    <property type="entry name" value="XnlR_reg_dom"/>
</dbReference>
<sequence>MDPLTSTERPSRAASRPNTTKRNRIPLSCTSCRIRKLRCDRQHPCHNCTARGVDKLCMYANGAGNAKRGRTTNGATSEIRSKSPITGWLRDEDLFYRSGTHWDSVLAELASLRLAEPRKLQNNGATFHDTRLAAAKGCPSGSPDELLTVMPSRSAADKLVETFFDPCCFLGPITCAIHYPTFMKEYEQHWRNPSSSPLSRLALLYAIFSVSISFLQNETDNYMGLSETLATLYHTKSGQCLARISTNKICVQTLQAMLTRSVFEFSLREEWGAGIIGTMGSIVRLAMRQGLHRDPSHFTNITPFQGEMRRRIWTTLAQYDILSSFHLGMPAAIHTADFDTKPPRNLLDTDLEESMIEVPPERPFTKDVPIGYMLTKDSILRVMRRVVELLNSTEPEVYEKVLRLDKDLLDVYTGIPEYLRLGSWDDARKESPFLIIQKIHIETLYHQAVSVLHRTYLRGARTDPTLRLSQQRCVDSSLILLKYQASIYREAQPGGCLSTIQGYSITPDSENFSLAAMVLCLHLHYVTGKAHDEGSRVCDRVRYIFQALEGSRDIWKDLVGGREETRKVALVLDTMLDLLRPKISLAHADLSSSALDQAPSNGYILSAGDAHFAEHGVTLNDDPSTYILQSHRAQDTNNAAAAQPNIDMTGFDWVRIHGLP</sequence>
<dbReference type="GO" id="GO:0006351">
    <property type="term" value="P:DNA-templated transcription"/>
    <property type="evidence" value="ECO:0007669"/>
    <property type="project" value="InterPro"/>
</dbReference>
<dbReference type="InterPro" id="IPR050613">
    <property type="entry name" value="Sec_Metabolite_Reg"/>
</dbReference>
<dbReference type="OrthoDB" id="762982at2759"/>
<evidence type="ECO:0000256" key="1">
    <source>
        <dbReference type="ARBA" id="ARBA00004123"/>
    </source>
</evidence>
<dbReference type="Pfam" id="PF04082">
    <property type="entry name" value="Fungal_trans"/>
    <property type="match status" value="1"/>
</dbReference>
<dbReference type="PROSITE" id="PS00463">
    <property type="entry name" value="ZN2_CY6_FUNGAL_1"/>
    <property type="match status" value="1"/>
</dbReference>
<dbReference type="CDD" id="cd12148">
    <property type="entry name" value="fungal_TF_MHR"/>
    <property type="match status" value="1"/>
</dbReference>
<dbReference type="InterPro" id="IPR036864">
    <property type="entry name" value="Zn2-C6_fun-type_DNA-bd_sf"/>
</dbReference>
<dbReference type="PANTHER" id="PTHR31001">
    <property type="entry name" value="UNCHARACTERIZED TRANSCRIPTIONAL REGULATORY PROTEIN"/>
    <property type="match status" value="1"/>
</dbReference>
<dbReference type="Gene3D" id="4.10.240.10">
    <property type="entry name" value="Zn(2)-C6 fungal-type DNA-binding domain"/>
    <property type="match status" value="1"/>
</dbReference>
<evidence type="ECO:0000256" key="3">
    <source>
        <dbReference type="ARBA" id="ARBA00023015"/>
    </source>
</evidence>
<evidence type="ECO:0000256" key="6">
    <source>
        <dbReference type="ARBA" id="ARBA00023242"/>
    </source>
</evidence>
<dbReference type="SMART" id="SM00066">
    <property type="entry name" value="GAL4"/>
    <property type="match status" value="1"/>
</dbReference>
<dbReference type="Pfam" id="PF00172">
    <property type="entry name" value="Zn_clus"/>
    <property type="match status" value="1"/>
</dbReference>
<evidence type="ECO:0000259" key="8">
    <source>
        <dbReference type="PROSITE" id="PS50048"/>
    </source>
</evidence>
<keyword evidence="2" id="KW-0479">Metal-binding</keyword>
<dbReference type="CDD" id="cd00067">
    <property type="entry name" value="GAL4"/>
    <property type="match status" value="1"/>
</dbReference>
<feature type="domain" description="Zn(2)-C6 fungal-type" evidence="8">
    <location>
        <begin position="28"/>
        <end position="59"/>
    </location>
</feature>
<comment type="subcellular location">
    <subcellularLocation>
        <location evidence="1">Nucleus</location>
    </subcellularLocation>
</comment>
<dbReference type="PROSITE" id="PS50048">
    <property type="entry name" value="ZN2_CY6_FUNGAL_2"/>
    <property type="match status" value="1"/>
</dbReference>
<name>A0A5N7CQ44_PETAA</name>
<dbReference type="Proteomes" id="UP000326877">
    <property type="component" value="Unassembled WGS sequence"/>
</dbReference>
<dbReference type="InterPro" id="IPR001138">
    <property type="entry name" value="Zn2Cys6_DnaBD"/>
</dbReference>
<evidence type="ECO:0000256" key="5">
    <source>
        <dbReference type="ARBA" id="ARBA00023163"/>
    </source>
</evidence>
<protein>
    <submittedName>
        <fullName evidence="9">Putative C6 transcription factor</fullName>
    </submittedName>
</protein>
<dbReference type="SMART" id="SM00906">
    <property type="entry name" value="Fungal_trans"/>
    <property type="match status" value="1"/>
</dbReference>
<keyword evidence="6" id="KW-0539">Nucleus</keyword>
<dbReference type="GO" id="GO:0009893">
    <property type="term" value="P:positive regulation of metabolic process"/>
    <property type="evidence" value="ECO:0007669"/>
    <property type="project" value="UniProtKB-ARBA"/>
</dbReference>
<gene>
    <name evidence="9" type="ORF">BDV23DRAFT_178678</name>
</gene>
<reference evidence="9" key="1">
    <citation type="submission" date="2019-04" db="EMBL/GenBank/DDBJ databases">
        <title>Friends and foes A comparative genomics studyof 23 Aspergillus species from section Flavi.</title>
        <authorList>
            <consortium name="DOE Joint Genome Institute"/>
            <person name="Kjaerbolling I."/>
            <person name="Vesth T."/>
            <person name="Frisvad J.C."/>
            <person name="Nybo J.L."/>
            <person name="Theobald S."/>
            <person name="Kildgaard S."/>
            <person name="Isbrandt T."/>
            <person name="Kuo A."/>
            <person name="Sato A."/>
            <person name="Lyhne E.K."/>
            <person name="Kogle M.E."/>
            <person name="Wiebenga A."/>
            <person name="Kun R.S."/>
            <person name="Lubbers R.J."/>
            <person name="Makela M.R."/>
            <person name="Barry K."/>
            <person name="Chovatia M."/>
            <person name="Clum A."/>
            <person name="Daum C."/>
            <person name="Haridas S."/>
            <person name="He G."/>
            <person name="LaButti K."/>
            <person name="Lipzen A."/>
            <person name="Mondo S."/>
            <person name="Riley R."/>
            <person name="Salamov A."/>
            <person name="Simmons B.A."/>
            <person name="Magnuson J.K."/>
            <person name="Henrissat B."/>
            <person name="Mortensen U.H."/>
            <person name="Larsen T.O."/>
            <person name="Devries R.P."/>
            <person name="Grigoriev I.V."/>
            <person name="Machida M."/>
            <person name="Baker S.E."/>
            <person name="Andersen M.R."/>
        </authorList>
    </citation>
    <scope>NUCLEOTIDE SEQUENCE [LARGE SCALE GENOMIC DNA]</scope>
    <source>
        <strain evidence="9">IBT 14317</strain>
    </source>
</reference>
<evidence type="ECO:0000313" key="9">
    <source>
        <dbReference type="EMBL" id="KAE8395633.1"/>
    </source>
</evidence>
<dbReference type="SUPFAM" id="SSF57701">
    <property type="entry name" value="Zn2/Cys6 DNA-binding domain"/>
    <property type="match status" value="1"/>
</dbReference>
<evidence type="ECO:0000256" key="4">
    <source>
        <dbReference type="ARBA" id="ARBA00023125"/>
    </source>
</evidence>
<keyword evidence="4" id="KW-0238">DNA-binding</keyword>
<dbReference type="AlphaFoldDB" id="A0A5N7CQ44"/>
<dbReference type="GO" id="GO:0000981">
    <property type="term" value="F:DNA-binding transcription factor activity, RNA polymerase II-specific"/>
    <property type="evidence" value="ECO:0007669"/>
    <property type="project" value="InterPro"/>
</dbReference>
<dbReference type="EMBL" id="ML735218">
    <property type="protein sequence ID" value="KAE8395633.1"/>
    <property type="molecule type" value="Genomic_DNA"/>
</dbReference>
<feature type="region of interest" description="Disordered" evidence="7">
    <location>
        <begin position="1"/>
        <end position="22"/>
    </location>
</feature>
<dbReference type="GO" id="GO:0008270">
    <property type="term" value="F:zinc ion binding"/>
    <property type="evidence" value="ECO:0007669"/>
    <property type="project" value="InterPro"/>
</dbReference>
<dbReference type="PANTHER" id="PTHR31001:SF49">
    <property type="entry name" value="ZN(II)2CYS6 TRANSCRIPTION FACTOR (EUROFUNG)"/>
    <property type="match status" value="1"/>
</dbReference>
<organism evidence="9">
    <name type="scientific">Petromyces alliaceus</name>
    <name type="common">Aspergillus alliaceus</name>
    <dbReference type="NCBI Taxonomy" id="209559"/>
    <lineage>
        <taxon>Eukaryota</taxon>
        <taxon>Fungi</taxon>
        <taxon>Dikarya</taxon>
        <taxon>Ascomycota</taxon>
        <taxon>Pezizomycotina</taxon>
        <taxon>Eurotiomycetes</taxon>
        <taxon>Eurotiomycetidae</taxon>
        <taxon>Eurotiales</taxon>
        <taxon>Aspergillaceae</taxon>
        <taxon>Aspergillus</taxon>
        <taxon>Aspergillus subgen. Circumdati</taxon>
    </lineage>
</organism>
<keyword evidence="5" id="KW-0804">Transcription</keyword>
<dbReference type="GO" id="GO:0003677">
    <property type="term" value="F:DNA binding"/>
    <property type="evidence" value="ECO:0007669"/>
    <property type="project" value="UniProtKB-KW"/>
</dbReference>
<proteinExistence type="predicted"/>
<evidence type="ECO:0000256" key="2">
    <source>
        <dbReference type="ARBA" id="ARBA00022723"/>
    </source>
</evidence>
<evidence type="ECO:0000256" key="7">
    <source>
        <dbReference type="SAM" id="MobiDB-lite"/>
    </source>
</evidence>
<dbReference type="GO" id="GO:0005634">
    <property type="term" value="C:nucleus"/>
    <property type="evidence" value="ECO:0007669"/>
    <property type="project" value="UniProtKB-SubCell"/>
</dbReference>
<accession>A0A5N7CQ44</accession>
<keyword evidence="3" id="KW-0805">Transcription regulation</keyword>